<dbReference type="EMBL" id="CP042912">
    <property type="protein sequence ID" value="QEG23722.1"/>
    <property type="molecule type" value="Genomic_DNA"/>
</dbReference>
<evidence type="ECO:0000259" key="1">
    <source>
        <dbReference type="PROSITE" id="PS50206"/>
    </source>
</evidence>
<dbReference type="InterPro" id="IPR001763">
    <property type="entry name" value="Rhodanese-like_dom"/>
</dbReference>
<accession>A0A5B9PG35</accession>
<evidence type="ECO:0000313" key="2">
    <source>
        <dbReference type="EMBL" id="QEG23722.1"/>
    </source>
</evidence>
<dbReference type="CDD" id="cd00158">
    <property type="entry name" value="RHOD"/>
    <property type="match status" value="1"/>
</dbReference>
<dbReference type="RefSeq" id="WP_075086173.1">
    <property type="nucleotide sequence ID" value="NZ_CP042912.1"/>
</dbReference>
<proteinExistence type="predicted"/>
<dbReference type="OrthoDB" id="274952at2"/>
<dbReference type="STRING" id="980251.GCA_001642875_04328"/>
<dbReference type="Gene3D" id="3.40.250.10">
    <property type="entry name" value="Rhodanese-like domain"/>
    <property type="match status" value="1"/>
</dbReference>
<dbReference type="SMART" id="SM00450">
    <property type="entry name" value="RHOD"/>
    <property type="match status" value="1"/>
</dbReference>
<sequence length="163" mass="18462">MQLSRTHSLVVIVAMWMVFGSHSIVSAQDAKQIQTAPVVKVNQIRQLQGDKTKKDKFVIVDVRSVAETKVSVIKGAITKVKFEKEIKQHQGKAVIVYCTSGVRSASYANQLKKKGWNSWNYKGSILDWCKNELPLTTTDGKATNRVHTYSVWNRVPRKYEAVR</sequence>
<dbReference type="GO" id="GO:0004792">
    <property type="term" value="F:thiosulfate-cyanide sulfurtransferase activity"/>
    <property type="evidence" value="ECO:0007669"/>
    <property type="project" value="TreeGrafter"/>
</dbReference>
<dbReference type="KEGG" id="mff:MFFC18_36240"/>
<protein>
    <submittedName>
        <fullName evidence="2">Molybdopterin biosynthesis protein MoeB</fullName>
    </submittedName>
</protein>
<dbReference type="InterPro" id="IPR036873">
    <property type="entry name" value="Rhodanese-like_dom_sf"/>
</dbReference>
<reference evidence="2 3" key="1">
    <citation type="submission" date="2019-08" db="EMBL/GenBank/DDBJ databases">
        <title>Deep-cultivation of Planctomycetes and their phenomic and genomic characterization uncovers novel biology.</title>
        <authorList>
            <person name="Wiegand S."/>
            <person name="Jogler M."/>
            <person name="Boedeker C."/>
            <person name="Pinto D."/>
            <person name="Vollmers J."/>
            <person name="Rivas-Marin E."/>
            <person name="Kohn T."/>
            <person name="Peeters S.H."/>
            <person name="Heuer A."/>
            <person name="Rast P."/>
            <person name="Oberbeckmann S."/>
            <person name="Bunk B."/>
            <person name="Jeske O."/>
            <person name="Meyerdierks A."/>
            <person name="Storesund J.E."/>
            <person name="Kallscheuer N."/>
            <person name="Luecker S."/>
            <person name="Lage O.M."/>
            <person name="Pohl T."/>
            <person name="Merkel B.J."/>
            <person name="Hornburger P."/>
            <person name="Mueller R.-W."/>
            <person name="Bruemmer F."/>
            <person name="Labrenz M."/>
            <person name="Spormann A.M."/>
            <person name="Op den Camp H."/>
            <person name="Overmann J."/>
            <person name="Amann R."/>
            <person name="Jetten M.S.M."/>
            <person name="Mascher T."/>
            <person name="Medema M.H."/>
            <person name="Devos D.P."/>
            <person name="Kaster A.-K."/>
            <person name="Ovreas L."/>
            <person name="Rohde M."/>
            <person name="Galperin M.Y."/>
            <person name="Jogler C."/>
        </authorList>
    </citation>
    <scope>NUCLEOTIDE SEQUENCE [LARGE SCALE GENOMIC DNA]</scope>
    <source>
        <strain evidence="2 3">FC18</strain>
    </source>
</reference>
<name>A0A5B9PG35_9BACT</name>
<dbReference type="PANTHER" id="PTHR44086">
    <property type="entry name" value="THIOSULFATE SULFURTRANSFERASE RDL2, MITOCHONDRIAL-RELATED"/>
    <property type="match status" value="1"/>
</dbReference>
<dbReference type="AlphaFoldDB" id="A0A5B9PG35"/>
<dbReference type="Proteomes" id="UP000322214">
    <property type="component" value="Chromosome"/>
</dbReference>
<keyword evidence="3" id="KW-1185">Reference proteome</keyword>
<dbReference type="SUPFAM" id="SSF52821">
    <property type="entry name" value="Rhodanese/Cell cycle control phosphatase"/>
    <property type="match status" value="1"/>
</dbReference>
<dbReference type="Pfam" id="PF00581">
    <property type="entry name" value="Rhodanese"/>
    <property type="match status" value="1"/>
</dbReference>
<feature type="domain" description="Rhodanese" evidence="1">
    <location>
        <begin position="53"/>
        <end position="137"/>
    </location>
</feature>
<organism evidence="2 3">
    <name type="scientific">Mariniblastus fucicola</name>
    <dbReference type="NCBI Taxonomy" id="980251"/>
    <lineage>
        <taxon>Bacteria</taxon>
        <taxon>Pseudomonadati</taxon>
        <taxon>Planctomycetota</taxon>
        <taxon>Planctomycetia</taxon>
        <taxon>Pirellulales</taxon>
        <taxon>Pirellulaceae</taxon>
        <taxon>Mariniblastus</taxon>
    </lineage>
</organism>
<dbReference type="PROSITE" id="PS50206">
    <property type="entry name" value="RHODANESE_3"/>
    <property type="match status" value="1"/>
</dbReference>
<evidence type="ECO:0000313" key="3">
    <source>
        <dbReference type="Proteomes" id="UP000322214"/>
    </source>
</evidence>
<gene>
    <name evidence="2" type="ORF">MFFC18_36240</name>
</gene>
<dbReference type="PANTHER" id="PTHR44086:SF13">
    <property type="entry name" value="THIOSULFATE SULFURTRANSFERASE PSPE"/>
    <property type="match status" value="1"/>
</dbReference>